<keyword evidence="5" id="KW-1185">Reference proteome</keyword>
<gene>
    <name evidence="3" type="ORF">GUITHDRAFT_150565</name>
</gene>
<dbReference type="GeneID" id="17309227"/>
<dbReference type="RefSeq" id="XP_005839469.1">
    <property type="nucleotide sequence ID" value="XM_005839412.1"/>
</dbReference>
<reference evidence="3 5" key="1">
    <citation type="journal article" date="2012" name="Nature">
        <title>Algal genomes reveal evolutionary mosaicism and the fate of nucleomorphs.</title>
        <authorList>
            <consortium name="DOE Joint Genome Institute"/>
            <person name="Curtis B.A."/>
            <person name="Tanifuji G."/>
            <person name="Burki F."/>
            <person name="Gruber A."/>
            <person name="Irimia M."/>
            <person name="Maruyama S."/>
            <person name="Arias M.C."/>
            <person name="Ball S.G."/>
            <person name="Gile G.H."/>
            <person name="Hirakawa Y."/>
            <person name="Hopkins J.F."/>
            <person name="Kuo A."/>
            <person name="Rensing S.A."/>
            <person name="Schmutz J."/>
            <person name="Symeonidi A."/>
            <person name="Elias M."/>
            <person name="Eveleigh R.J."/>
            <person name="Herman E.K."/>
            <person name="Klute M.J."/>
            <person name="Nakayama T."/>
            <person name="Obornik M."/>
            <person name="Reyes-Prieto A."/>
            <person name="Armbrust E.V."/>
            <person name="Aves S.J."/>
            <person name="Beiko R.G."/>
            <person name="Coutinho P."/>
            <person name="Dacks J.B."/>
            <person name="Durnford D.G."/>
            <person name="Fast N.M."/>
            <person name="Green B.R."/>
            <person name="Grisdale C.J."/>
            <person name="Hempel F."/>
            <person name="Henrissat B."/>
            <person name="Hoppner M.P."/>
            <person name="Ishida K."/>
            <person name="Kim E."/>
            <person name="Koreny L."/>
            <person name="Kroth P.G."/>
            <person name="Liu Y."/>
            <person name="Malik S.B."/>
            <person name="Maier U.G."/>
            <person name="McRose D."/>
            <person name="Mock T."/>
            <person name="Neilson J.A."/>
            <person name="Onodera N.T."/>
            <person name="Poole A.M."/>
            <person name="Pritham E.J."/>
            <person name="Richards T.A."/>
            <person name="Rocap G."/>
            <person name="Roy S.W."/>
            <person name="Sarai C."/>
            <person name="Schaack S."/>
            <person name="Shirato S."/>
            <person name="Slamovits C.H."/>
            <person name="Spencer D.F."/>
            <person name="Suzuki S."/>
            <person name="Worden A.Z."/>
            <person name="Zauner S."/>
            <person name="Barry K."/>
            <person name="Bell C."/>
            <person name="Bharti A.K."/>
            <person name="Crow J.A."/>
            <person name="Grimwood J."/>
            <person name="Kramer R."/>
            <person name="Lindquist E."/>
            <person name="Lucas S."/>
            <person name="Salamov A."/>
            <person name="McFadden G.I."/>
            <person name="Lane C.E."/>
            <person name="Keeling P.J."/>
            <person name="Gray M.W."/>
            <person name="Grigoriev I.V."/>
            <person name="Archibald J.M."/>
        </authorList>
    </citation>
    <scope>NUCLEOTIDE SEQUENCE</scope>
    <source>
        <strain evidence="3 5">CCMP2712</strain>
    </source>
</reference>
<organism evidence="3">
    <name type="scientific">Guillardia theta (strain CCMP2712)</name>
    <name type="common">Cryptophyte</name>
    <dbReference type="NCBI Taxonomy" id="905079"/>
    <lineage>
        <taxon>Eukaryota</taxon>
        <taxon>Cryptophyceae</taxon>
        <taxon>Pyrenomonadales</taxon>
        <taxon>Geminigeraceae</taxon>
        <taxon>Guillardia</taxon>
    </lineage>
</organism>
<dbReference type="PaxDb" id="55529-EKX52489"/>
<proteinExistence type="predicted"/>
<evidence type="ECO:0000313" key="4">
    <source>
        <dbReference type="EnsemblProtists" id="EKX52489"/>
    </source>
</evidence>
<evidence type="ECO:0000313" key="3">
    <source>
        <dbReference type="EMBL" id="EKX52489.1"/>
    </source>
</evidence>
<evidence type="ECO:0000256" key="1">
    <source>
        <dbReference type="SAM" id="MobiDB-lite"/>
    </source>
</evidence>
<dbReference type="AlphaFoldDB" id="L1JVY8"/>
<dbReference type="HOGENOM" id="CLU_2745429_0_0_1"/>
<dbReference type="EnsemblProtists" id="EKX52489">
    <property type="protein sequence ID" value="EKX52489"/>
    <property type="gene ID" value="GUITHDRAFT_150565"/>
</dbReference>
<reference evidence="5" key="2">
    <citation type="submission" date="2012-11" db="EMBL/GenBank/DDBJ databases">
        <authorList>
            <person name="Kuo A."/>
            <person name="Curtis B.A."/>
            <person name="Tanifuji G."/>
            <person name="Burki F."/>
            <person name="Gruber A."/>
            <person name="Irimia M."/>
            <person name="Maruyama S."/>
            <person name="Arias M.C."/>
            <person name="Ball S.G."/>
            <person name="Gile G.H."/>
            <person name="Hirakawa Y."/>
            <person name="Hopkins J.F."/>
            <person name="Rensing S.A."/>
            <person name="Schmutz J."/>
            <person name="Symeonidi A."/>
            <person name="Elias M."/>
            <person name="Eveleigh R.J."/>
            <person name="Herman E.K."/>
            <person name="Klute M.J."/>
            <person name="Nakayama T."/>
            <person name="Obornik M."/>
            <person name="Reyes-Prieto A."/>
            <person name="Armbrust E.V."/>
            <person name="Aves S.J."/>
            <person name="Beiko R.G."/>
            <person name="Coutinho P."/>
            <person name="Dacks J.B."/>
            <person name="Durnford D.G."/>
            <person name="Fast N.M."/>
            <person name="Green B.R."/>
            <person name="Grisdale C."/>
            <person name="Hempe F."/>
            <person name="Henrissat B."/>
            <person name="Hoppner M.P."/>
            <person name="Ishida K.-I."/>
            <person name="Kim E."/>
            <person name="Koreny L."/>
            <person name="Kroth P.G."/>
            <person name="Liu Y."/>
            <person name="Malik S.-B."/>
            <person name="Maier U.G."/>
            <person name="McRose D."/>
            <person name="Mock T."/>
            <person name="Neilson J.A."/>
            <person name="Onodera N.T."/>
            <person name="Poole A.M."/>
            <person name="Pritham E.J."/>
            <person name="Richards T.A."/>
            <person name="Rocap G."/>
            <person name="Roy S.W."/>
            <person name="Sarai C."/>
            <person name="Schaack S."/>
            <person name="Shirato S."/>
            <person name="Slamovits C.H."/>
            <person name="Spencer D.F."/>
            <person name="Suzuki S."/>
            <person name="Worden A.Z."/>
            <person name="Zauner S."/>
            <person name="Barry K."/>
            <person name="Bell C."/>
            <person name="Bharti A.K."/>
            <person name="Crow J.A."/>
            <person name="Grimwood J."/>
            <person name="Kramer R."/>
            <person name="Lindquist E."/>
            <person name="Lucas S."/>
            <person name="Salamov A."/>
            <person name="McFadden G.I."/>
            <person name="Lane C.E."/>
            <person name="Keeling P.J."/>
            <person name="Gray M.W."/>
            <person name="Grigoriev I.V."/>
            <person name="Archibald J.M."/>
        </authorList>
    </citation>
    <scope>NUCLEOTIDE SEQUENCE</scope>
    <source>
        <strain evidence="5">CCMP2712</strain>
    </source>
</reference>
<evidence type="ECO:0000313" key="5">
    <source>
        <dbReference type="Proteomes" id="UP000011087"/>
    </source>
</evidence>
<name>L1JVY8_GUITC</name>
<evidence type="ECO:0000256" key="2">
    <source>
        <dbReference type="SAM" id="SignalP"/>
    </source>
</evidence>
<feature type="signal peptide" evidence="2">
    <location>
        <begin position="1"/>
        <end position="21"/>
    </location>
</feature>
<dbReference type="KEGG" id="gtt:GUITHDRAFT_150565"/>
<dbReference type="Proteomes" id="UP000011087">
    <property type="component" value="Unassembled WGS sequence"/>
</dbReference>
<sequence length="71" mass="7615">MPVPVLAVGCLLMVKGGMVMGHYSAKNYDPNPKSAWERENSLPGTDGVPVSQKKKKTGEVKYSADGTAYKT</sequence>
<dbReference type="OrthoDB" id="10435833at2759"/>
<feature type="region of interest" description="Disordered" evidence="1">
    <location>
        <begin position="28"/>
        <end position="71"/>
    </location>
</feature>
<accession>L1JVY8</accession>
<reference evidence="4" key="3">
    <citation type="submission" date="2016-03" db="UniProtKB">
        <authorList>
            <consortium name="EnsemblProtists"/>
        </authorList>
    </citation>
    <scope>IDENTIFICATION</scope>
</reference>
<keyword evidence="2" id="KW-0732">Signal</keyword>
<dbReference type="EMBL" id="JH992972">
    <property type="protein sequence ID" value="EKX52489.1"/>
    <property type="molecule type" value="Genomic_DNA"/>
</dbReference>
<feature type="chain" id="PRO_5008771997" evidence="2">
    <location>
        <begin position="22"/>
        <end position="71"/>
    </location>
</feature>
<protein>
    <submittedName>
        <fullName evidence="3 4">Uncharacterized protein</fullName>
    </submittedName>
</protein>